<feature type="compositionally biased region" description="Polar residues" evidence="1">
    <location>
        <begin position="420"/>
        <end position="433"/>
    </location>
</feature>
<reference evidence="2" key="1">
    <citation type="submission" date="2016-04" db="EMBL/GenBank/DDBJ databases">
        <authorList>
            <person name="Evans L.H."/>
            <person name="Alamgir A."/>
            <person name="Owens N."/>
            <person name="Weber N.D."/>
            <person name="Virtaneva K."/>
            <person name="Barbian K."/>
            <person name="Babar A."/>
            <person name="Rosenke K."/>
        </authorList>
    </citation>
    <scope>NUCLEOTIDE SEQUENCE [LARGE SCALE GENOMIC DNA]</scope>
    <source>
        <strain evidence="2">CBS 101.48</strain>
    </source>
</reference>
<feature type="compositionally biased region" description="Polar residues" evidence="1">
    <location>
        <begin position="388"/>
        <end position="397"/>
    </location>
</feature>
<dbReference type="AlphaFoldDB" id="A0A168MLK7"/>
<evidence type="ECO:0000313" key="2">
    <source>
        <dbReference type="EMBL" id="SAL98769.1"/>
    </source>
</evidence>
<feature type="compositionally biased region" description="Polar residues" evidence="1">
    <location>
        <begin position="310"/>
        <end position="321"/>
    </location>
</feature>
<feature type="region of interest" description="Disordered" evidence="1">
    <location>
        <begin position="309"/>
        <end position="433"/>
    </location>
</feature>
<proteinExistence type="predicted"/>
<dbReference type="Proteomes" id="UP000078561">
    <property type="component" value="Unassembled WGS sequence"/>
</dbReference>
<gene>
    <name evidence="2" type="primary">ABSGL_04333.1 scaffold 5390</name>
</gene>
<protein>
    <submittedName>
        <fullName evidence="2">Uncharacterized protein</fullName>
    </submittedName>
</protein>
<feature type="compositionally biased region" description="Polar residues" evidence="1">
    <location>
        <begin position="332"/>
        <end position="341"/>
    </location>
</feature>
<evidence type="ECO:0000256" key="1">
    <source>
        <dbReference type="SAM" id="MobiDB-lite"/>
    </source>
</evidence>
<organism evidence="2">
    <name type="scientific">Absidia glauca</name>
    <name type="common">Pin mould</name>
    <dbReference type="NCBI Taxonomy" id="4829"/>
    <lineage>
        <taxon>Eukaryota</taxon>
        <taxon>Fungi</taxon>
        <taxon>Fungi incertae sedis</taxon>
        <taxon>Mucoromycota</taxon>
        <taxon>Mucoromycotina</taxon>
        <taxon>Mucoromycetes</taxon>
        <taxon>Mucorales</taxon>
        <taxon>Cunninghamellaceae</taxon>
        <taxon>Absidia</taxon>
    </lineage>
</organism>
<evidence type="ECO:0000313" key="3">
    <source>
        <dbReference type="Proteomes" id="UP000078561"/>
    </source>
</evidence>
<accession>A0A168MLK7</accession>
<feature type="compositionally biased region" description="Polar residues" evidence="1">
    <location>
        <begin position="351"/>
        <end position="373"/>
    </location>
</feature>
<dbReference type="EMBL" id="LT552351">
    <property type="protein sequence ID" value="SAL98769.1"/>
    <property type="molecule type" value="Genomic_DNA"/>
</dbReference>
<keyword evidence="3" id="KW-1185">Reference proteome</keyword>
<name>A0A168MLK7_ABSGL</name>
<dbReference type="OrthoDB" id="10645296at2759"/>
<dbReference type="InParanoid" id="A0A168MLK7"/>
<feature type="region of interest" description="Disordered" evidence="1">
    <location>
        <begin position="553"/>
        <end position="574"/>
    </location>
</feature>
<sequence length="574" mass="64059">MASEDVLDTLKELGLVSIKDIQTALINDCQPLVENGSYEQEEEDAIMVYYASLVHLLLSSTPLGRSMNSEPCISDNNIVVDDERWDLEKLNGMGWLQHMKQLLHHRHLAPPDFYTVFMDSCQSLRTLAPPLWVRYRQQPWIMQDKAKLLPMINIPCIRDDLATPASLCTQDHLQLGQDSISQATRLGQAFYTNTLFDVDGKKPLPTLGLKTTQYIPRLQLDCHPGLYDGAVPQQTDHKNYEAFSPFYSPTLIDINSQPSSSKIKECQSSLKKDTISDTFFDDGSYKVESPHSTLTQYGLLADEEDYMPHSPTTIPPASSQVLIIPERRKPATNRTQRQKGTPTKEGASGYWGNSTKQPTSKLLSTMSSPQQPHSPIVSLFSSLFKGDSSPSKPTQPAITKPDGPGSSKPTTSKARDDDNGPSTSTQQHSMQLNSLSMKSLSIEDDDFDYDRIEHESLTPYTVSPKTIVGVKRADQSPLPSESIVKKPAFFNNIKPPLKPSSSLKGKQKAVMPQQVLPFSPGNNIRDFLAYRKVKPVCSSDLLGGSKLKRSWCDLDDPDFSPRKEKWKWTSGKKP</sequence>